<accession>X1U5T5</accession>
<reference evidence="1" key="1">
    <citation type="journal article" date="2014" name="Front. Microbiol.">
        <title>High frequency of phylogenetically diverse reductive dehalogenase-homologous genes in deep subseafloor sedimentary metagenomes.</title>
        <authorList>
            <person name="Kawai M."/>
            <person name="Futagami T."/>
            <person name="Toyoda A."/>
            <person name="Takaki Y."/>
            <person name="Nishi S."/>
            <person name="Hori S."/>
            <person name="Arai W."/>
            <person name="Tsubouchi T."/>
            <person name="Morono Y."/>
            <person name="Uchiyama I."/>
            <person name="Ito T."/>
            <person name="Fujiyama A."/>
            <person name="Inagaki F."/>
            <person name="Takami H."/>
        </authorList>
    </citation>
    <scope>NUCLEOTIDE SEQUENCE</scope>
    <source>
        <strain evidence="1">Expedition CK06-06</strain>
    </source>
</reference>
<protein>
    <submittedName>
        <fullName evidence="1">Uncharacterized protein</fullName>
    </submittedName>
</protein>
<comment type="caution">
    <text evidence="1">The sequence shown here is derived from an EMBL/GenBank/DDBJ whole genome shotgun (WGS) entry which is preliminary data.</text>
</comment>
<feature type="non-terminal residue" evidence="1">
    <location>
        <position position="158"/>
    </location>
</feature>
<evidence type="ECO:0000313" key="1">
    <source>
        <dbReference type="EMBL" id="GAI87669.1"/>
    </source>
</evidence>
<dbReference type="AlphaFoldDB" id="X1U5T5"/>
<name>X1U5T5_9ZZZZ</name>
<organism evidence="1">
    <name type="scientific">marine sediment metagenome</name>
    <dbReference type="NCBI Taxonomy" id="412755"/>
    <lineage>
        <taxon>unclassified sequences</taxon>
        <taxon>metagenomes</taxon>
        <taxon>ecological metagenomes</taxon>
    </lineage>
</organism>
<sequence>MAHGQPDFGMYAAKETVASLADVGELAARLGSIVAQDRRGDVIFLEDFEAPILNWTGAGPDHGEVQRLYPDAACMGSQCVYLQTGATAEDYSDVIHRIQVTPNQRYGVEARIQRVLGEAYYDIEIWIYNGTVYRRAEWRYDNVNKRLLIIDSGGNPKV</sequence>
<dbReference type="EMBL" id="BARW01007478">
    <property type="protein sequence ID" value="GAI87669.1"/>
    <property type="molecule type" value="Genomic_DNA"/>
</dbReference>
<proteinExistence type="predicted"/>
<gene>
    <name evidence="1" type="ORF">S12H4_15553</name>
</gene>